<name>A0ABT5JZQ5_9BURK</name>
<evidence type="ECO:0000256" key="1">
    <source>
        <dbReference type="SAM" id="MobiDB-lite"/>
    </source>
</evidence>
<dbReference type="Proteomes" id="UP001221208">
    <property type="component" value="Unassembled WGS sequence"/>
</dbReference>
<proteinExistence type="predicted"/>
<sequence>MRRRGVVVGAAALGVVGAAVLAMWPAAPAGPGAPAAALPAQGPAARPAAPADWPPAFADGERELKRVALTPLEPAVPAAYSMALARQNGDPRTPPISRDEAPAPPSAAELADPQAYQGYEARQSMKLYAGYVQAADADIPALRRDIEQGRKMGAAPEEIAKVEEKLRRIVAMRAELLAQHPELARAGDGKSSQ</sequence>
<protein>
    <submittedName>
        <fullName evidence="2">Uncharacterized protein</fullName>
    </submittedName>
</protein>
<accession>A0ABT5JZQ5</accession>
<reference evidence="2 3" key="1">
    <citation type="submission" date="2022-10" db="EMBL/GenBank/DDBJ databases">
        <title>Janthinobacterium sp. hw3 Genome sequencing.</title>
        <authorList>
            <person name="Park S."/>
        </authorList>
    </citation>
    <scope>NUCLEOTIDE SEQUENCE [LARGE SCALE GENOMIC DNA]</scope>
    <source>
        <strain evidence="3">hw3</strain>
    </source>
</reference>
<dbReference type="InterPro" id="IPR006311">
    <property type="entry name" value="TAT_signal"/>
</dbReference>
<feature type="region of interest" description="Disordered" evidence="1">
    <location>
        <begin position="31"/>
        <end position="51"/>
    </location>
</feature>
<gene>
    <name evidence="2" type="ORF">OIK44_08080</name>
</gene>
<dbReference type="PROSITE" id="PS51318">
    <property type="entry name" value="TAT"/>
    <property type="match status" value="1"/>
</dbReference>
<evidence type="ECO:0000313" key="2">
    <source>
        <dbReference type="EMBL" id="MDC8757541.1"/>
    </source>
</evidence>
<evidence type="ECO:0000313" key="3">
    <source>
        <dbReference type="Proteomes" id="UP001221208"/>
    </source>
</evidence>
<dbReference type="RefSeq" id="WP_273670213.1">
    <property type="nucleotide sequence ID" value="NZ_JAQQXR010000002.1"/>
</dbReference>
<comment type="caution">
    <text evidence="2">The sequence shown here is derived from an EMBL/GenBank/DDBJ whole genome shotgun (WGS) entry which is preliminary data.</text>
</comment>
<dbReference type="EMBL" id="JAQQXR010000002">
    <property type="protein sequence ID" value="MDC8757541.1"/>
    <property type="molecule type" value="Genomic_DNA"/>
</dbReference>
<organism evidence="2 3">
    <name type="scientific">Janthinobacterium fluminis</name>
    <dbReference type="NCBI Taxonomy" id="2987524"/>
    <lineage>
        <taxon>Bacteria</taxon>
        <taxon>Pseudomonadati</taxon>
        <taxon>Pseudomonadota</taxon>
        <taxon>Betaproteobacteria</taxon>
        <taxon>Burkholderiales</taxon>
        <taxon>Oxalobacteraceae</taxon>
        <taxon>Janthinobacterium</taxon>
    </lineage>
</organism>
<keyword evidence="3" id="KW-1185">Reference proteome</keyword>
<feature type="region of interest" description="Disordered" evidence="1">
    <location>
        <begin position="86"/>
        <end position="110"/>
    </location>
</feature>